<dbReference type="PIRSF" id="PIRSF000371">
    <property type="entry name" value="PFL_act_enz"/>
    <property type="match status" value="1"/>
</dbReference>
<feature type="domain" description="4Fe-4S ferredoxin-type" evidence="10">
    <location>
        <begin position="81"/>
        <end position="103"/>
    </location>
</feature>
<dbReference type="NCBIfam" id="TIGR02494">
    <property type="entry name" value="PFLE_PFLC"/>
    <property type="match status" value="1"/>
</dbReference>
<keyword evidence="7" id="KW-0408">Iron</keyword>
<reference evidence="12" key="1">
    <citation type="journal article" date="2021" name="PeerJ">
        <title>Extensive microbial diversity within the chicken gut microbiome revealed by metagenomics and culture.</title>
        <authorList>
            <person name="Gilroy R."/>
            <person name="Ravi A."/>
            <person name="Getino M."/>
            <person name="Pursley I."/>
            <person name="Horton D.L."/>
            <person name="Alikhan N.F."/>
            <person name="Baker D."/>
            <person name="Gharbi K."/>
            <person name="Hall N."/>
            <person name="Watson M."/>
            <person name="Adriaenssens E.M."/>
            <person name="Foster-Nyarko E."/>
            <person name="Jarju S."/>
            <person name="Secka A."/>
            <person name="Antonio M."/>
            <person name="Oren A."/>
            <person name="Chaudhuri R.R."/>
            <person name="La Ragione R."/>
            <person name="Hildebrand F."/>
            <person name="Pallen M.J."/>
        </authorList>
    </citation>
    <scope>NUCLEOTIDE SEQUENCE</scope>
    <source>
        <strain evidence="12">CHK188-5543</strain>
    </source>
</reference>
<dbReference type="PROSITE" id="PS00198">
    <property type="entry name" value="4FE4S_FER_1"/>
    <property type="match status" value="2"/>
</dbReference>
<keyword evidence="8" id="KW-0411">Iron-sulfur</keyword>
<evidence type="ECO:0000256" key="4">
    <source>
        <dbReference type="ARBA" id="ARBA00022691"/>
    </source>
</evidence>
<name>A0A9D1WQ19_9FIRM</name>
<dbReference type="PROSITE" id="PS51918">
    <property type="entry name" value="RADICAL_SAM"/>
    <property type="match status" value="1"/>
</dbReference>
<dbReference type="SFLD" id="SFLDS00029">
    <property type="entry name" value="Radical_SAM"/>
    <property type="match status" value="1"/>
</dbReference>
<dbReference type="GO" id="GO:0046872">
    <property type="term" value="F:metal ion binding"/>
    <property type="evidence" value="ECO:0007669"/>
    <property type="project" value="UniProtKB-KW"/>
</dbReference>
<dbReference type="SUPFAM" id="SSF102114">
    <property type="entry name" value="Radical SAM enzymes"/>
    <property type="match status" value="1"/>
</dbReference>
<dbReference type="InterPro" id="IPR013785">
    <property type="entry name" value="Aldolase_TIM"/>
</dbReference>
<dbReference type="SUPFAM" id="SSF54862">
    <property type="entry name" value="4Fe-4S ferredoxins"/>
    <property type="match status" value="1"/>
</dbReference>
<evidence type="ECO:0000313" key="12">
    <source>
        <dbReference type="EMBL" id="HIX65139.1"/>
    </source>
</evidence>
<dbReference type="Pfam" id="PF04055">
    <property type="entry name" value="Radical_SAM"/>
    <property type="match status" value="1"/>
</dbReference>
<evidence type="ECO:0000256" key="3">
    <source>
        <dbReference type="ARBA" id="ARBA00022485"/>
    </source>
</evidence>
<evidence type="ECO:0000259" key="10">
    <source>
        <dbReference type="PROSITE" id="PS51379"/>
    </source>
</evidence>
<comment type="caution">
    <text evidence="12">The sequence shown here is derived from an EMBL/GenBank/DDBJ whole genome shotgun (WGS) entry which is preliminary data.</text>
</comment>
<evidence type="ECO:0000256" key="5">
    <source>
        <dbReference type="ARBA" id="ARBA00022723"/>
    </source>
</evidence>
<dbReference type="Proteomes" id="UP000886800">
    <property type="component" value="Unassembled WGS sequence"/>
</dbReference>
<feature type="domain" description="Radical SAM core" evidence="11">
    <location>
        <begin position="14"/>
        <end position="296"/>
    </location>
</feature>
<dbReference type="PANTHER" id="PTHR30352:SF4">
    <property type="entry name" value="PYRUVATE FORMATE-LYASE 2-ACTIVATING ENZYME"/>
    <property type="match status" value="1"/>
</dbReference>
<organism evidence="12 13">
    <name type="scientific">Candidatus Anaerotruncus excrementipullorum</name>
    <dbReference type="NCBI Taxonomy" id="2838465"/>
    <lineage>
        <taxon>Bacteria</taxon>
        <taxon>Bacillati</taxon>
        <taxon>Bacillota</taxon>
        <taxon>Clostridia</taxon>
        <taxon>Eubacteriales</taxon>
        <taxon>Oscillospiraceae</taxon>
        <taxon>Anaerotruncus</taxon>
    </lineage>
</organism>
<accession>A0A9D1WQ19</accession>
<gene>
    <name evidence="12" type="ORF">H9736_02705</name>
</gene>
<evidence type="ECO:0000256" key="9">
    <source>
        <dbReference type="ARBA" id="ARBA00047365"/>
    </source>
</evidence>
<dbReference type="Gene3D" id="3.20.20.70">
    <property type="entry name" value="Aldolase class I"/>
    <property type="match status" value="1"/>
</dbReference>
<dbReference type="EMBL" id="DXES01000056">
    <property type="protein sequence ID" value="HIX65139.1"/>
    <property type="molecule type" value="Genomic_DNA"/>
</dbReference>
<keyword evidence="6" id="KW-0560">Oxidoreductase</keyword>
<evidence type="ECO:0000256" key="6">
    <source>
        <dbReference type="ARBA" id="ARBA00023002"/>
    </source>
</evidence>
<dbReference type="PANTHER" id="PTHR30352">
    <property type="entry name" value="PYRUVATE FORMATE-LYASE-ACTIVATING ENZYME"/>
    <property type="match status" value="1"/>
</dbReference>
<dbReference type="InterPro" id="IPR058240">
    <property type="entry name" value="rSAM_sf"/>
</dbReference>
<dbReference type="InterPro" id="IPR012839">
    <property type="entry name" value="Organic_radical_activase"/>
</dbReference>
<dbReference type="InterPro" id="IPR034457">
    <property type="entry name" value="Organic_radical-activating"/>
</dbReference>
<dbReference type="InterPro" id="IPR017900">
    <property type="entry name" value="4Fe4S_Fe_S_CS"/>
</dbReference>
<comment type="similarity">
    <text evidence="2">Belongs to the organic radical-activating enzymes family.</text>
</comment>
<evidence type="ECO:0000259" key="11">
    <source>
        <dbReference type="PROSITE" id="PS51918"/>
    </source>
</evidence>
<proteinExistence type="inferred from homology"/>
<dbReference type="GO" id="GO:0016491">
    <property type="term" value="F:oxidoreductase activity"/>
    <property type="evidence" value="ECO:0007669"/>
    <property type="project" value="UniProtKB-KW"/>
</dbReference>
<keyword evidence="5" id="KW-0479">Metal-binding</keyword>
<dbReference type="Pfam" id="PF13353">
    <property type="entry name" value="Fer4_12"/>
    <property type="match status" value="1"/>
</dbReference>
<evidence type="ECO:0000256" key="7">
    <source>
        <dbReference type="ARBA" id="ARBA00023004"/>
    </source>
</evidence>
<dbReference type="InterPro" id="IPR017896">
    <property type="entry name" value="4Fe4S_Fe-S-bd"/>
</dbReference>
<dbReference type="Pfam" id="PF00037">
    <property type="entry name" value="Fer4"/>
    <property type="match status" value="1"/>
</dbReference>
<keyword evidence="3" id="KW-0004">4Fe-4S</keyword>
<comment type="catalytic activity">
    <reaction evidence="9">
        <text>glycyl-[protein] + reduced [flavodoxin] + S-adenosyl-L-methionine = glycin-2-yl radical-[protein] + semiquinone [flavodoxin] + 5'-deoxyadenosine + L-methionine + H(+)</text>
        <dbReference type="Rhea" id="RHEA:61976"/>
        <dbReference type="Rhea" id="RHEA-COMP:10622"/>
        <dbReference type="Rhea" id="RHEA-COMP:14480"/>
        <dbReference type="Rhea" id="RHEA-COMP:15993"/>
        <dbReference type="Rhea" id="RHEA-COMP:15994"/>
        <dbReference type="ChEBI" id="CHEBI:15378"/>
        <dbReference type="ChEBI" id="CHEBI:17319"/>
        <dbReference type="ChEBI" id="CHEBI:29947"/>
        <dbReference type="ChEBI" id="CHEBI:32722"/>
        <dbReference type="ChEBI" id="CHEBI:57618"/>
        <dbReference type="ChEBI" id="CHEBI:57844"/>
        <dbReference type="ChEBI" id="CHEBI:59789"/>
        <dbReference type="ChEBI" id="CHEBI:140311"/>
    </reaction>
</comment>
<keyword evidence="4" id="KW-0949">S-adenosyl-L-methionine</keyword>
<dbReference type="InterPro" id="IPR040074">
    <property type="entry name" value="BssD/PflA/YjjW"/>
</dbReference>
<dbReference type="InterPro" id="IPR001989">
    <property type="entry name" value="Radical_activat_CS"/>
</dbReference>
<feature type="domain" description="4Fe-4S ferredoxin-type" evidence="10">
    <location>
        <begin position="45"/>
        <end position="74"/>
    </location>
</feature>
<dbReference type="GO" id="GO:0051539">
    <property type="term" value="F:4 iron, 4 sulfur cluster binding"/>
    <property type="evidence" value="ECO:0007669"/>
    <property type="project" value="UniProtKB-KW"/>
</dbReference>
<comment type="cofactor">
    <cofactor evidence="1">
        <name>[4Fe-4S] cluster</name>
        <dbReference type="ChEBI" id="CHEBI:49883"/>
    </cofactor>
</comment>
<protein>
    <submittedName>
        <fullName evidence="12">Glycyl-radical enzyme activating protein</fullName>
    </submittedName>
</protein>
<dbReference type="PROSITE" id="PS51379">
    <property type="entry name" value="4FE4S_FER_2"/>
    <property type="match status" value="2"/>
</dbReference>
<dbReference type="InterPro" id="IPR007197">
    <property type="entry name" value="rSAM"/>
</dbReference>
<dbReference type="Gene3D" id="3.30.70.20">
    <property type="match status" value="1"/>
</dbReference>
<evidence type="ECO:0000313" key="13">
    <source>
        <dbReference type="Proteomes" id="UP000886800"/>
    </source>
</evidence>
<evidence type="ECO:0000256" key="8">
    <source>
        <dbReference type="ARBA" id="ARBA00023014"/>
    </source>
</evidence>
<evidence type="ECO:0000256" key="1">
    <source>
        <dbReference type="ARBA" id="ARBA00001966"/>
    </source>
</evidence>
<dbReference type="SFLD" id="SFLDG01118">
    <property type="entry name" value="activating_enzymes__group_2"/>
    <property type="match status" value="1"/>
</dbReference>
<dbReference type="PROSITE" id="PS01087">
    <property type="entry name" value="RADICAL_ACTIVATING"/>
    <property type="match status" value="1"/>
</dbReference>
<dbReference type="AlphaFoldDB" id="A0A9D1WQ19"/>
<dbReference type="SFLD" id="SFLDG01066">
    <property type="entry name" value="organic_radical-activating_enz"/>
    <property type="match status" value="1"/>
</dbReference>
<reference evidence="12" key="2">
    <citation type="submission" date="2021-04" db="EMBL/GenBank/DDBJ databases">
        <authorList>
            <person name="Gilroy R."/>
        </authorList>
    </citation>
    <scope>NUCLEOTIDE SEQUENCE</scope>
    <source>
        <strain evidence="12">CHK188-5543</strain>
    </source>
</reference>
<evidence type="ECO:0000256" key="2">
    <source>
        <dbReference type="ARBA" id="ARBA00009777"/>
    </source>
</evidence>
<sequence length="300" mass="32459">MEGIISNLQRFSVDDGPGIRTTVFFQGCNLRCAWCHNPECIPGHPVLQYQASRCTGCGACAAACPTGTHVFSQGEHLLRWENCRHCGACAAACPAGALTLRGKRSSAQALLAELEKDRDYYETSGGGITCSGGEPLLQVDFLRELLSLCKQAGLHTAVDTAGNLPFSAFEAVLPVTDLFLYDIKAVTPALHRRATGVDNRQILENLPRLLSAGGRVLIRVPVVQEYNGTLEELTAIGDYLAPLGPLTVELLPYHDYGAGKYGTMGLPYAPLHHPDRAFFQNAAQLLQQRGLTALYHLPNQ</sequence>